<dbReference type="GO" id="GO:0005829">
    <property type="term" value="C:cytosol"/>
    <property type="evidence" value="ECO:0007669"/>
    <property type="project" value="TreeGrafter"/>
</dbReference>
<evidence type="ECO:0000256" key="3">
    <source>
        <dbReference type="ARBA" id="ARBA00023163"/>
    </source>
</evidence>
<dbReference type="CDD" id="cd00090">
    <property type="entry name" value="HTH_ARSR"/>
    <property type="match status" value="1"/>
</dbReference>
<feature type="non-terminal residue" evidence="5">
    <location>
        <position position="1"/>
    </location>
</feature>
<evidence type="ECO:0000256" key="2">
    <source>
        <dbReference type="ARBA" id="ARBA00023125"/>
    </source>
</evidence>
<keyword evidence="3" id="KW-0804">Transcription</keyword>
<dbReference type="InterPro" id="IPR011008">
    <property type="entry name" value="Dimeric_a/b-barrel"/>
</dbReference>
<dbReference type="PRINTS" id="PR00033">
    <property type="entry name" value="HTHASNC"/>
</dbReference>
<dbReference type="InterPro" id="IPR036388">
    <property type="entry name" value="WH-like_DNA-bd_sf"/>
</dbReference>
<evidence type="ECO:0000259" key="4">
    <source>
        <dbReference type="PROSITE" id="PS50956"/>
    </source>
</evidence>
<dbReference type="Pfam" id="PF01037">
    <property type="entry name" value="AsnC_trans_reg"/>
    <property type="match status" value="1"/>
</dbReference>
<dbReference type="Gene3D" id="1.10.10.10">
    <property type="entry name" value="Winged helix-like DNA-binding domain superfamily/Winged helix DNA-binding domain"/>
    <property type="match status" value="1"/>
</dbReference>
<proteinExistence type="predicted"/>
<gene>
    <name evidence="5" type="ORF">METZ01_LOCUS125042</name>
</gene>
<evidence type="ECO:0000313" key="5">
    <source>
        <dbReference type="EMBL" id="SVA72188.1"/>
    </source>
</evidence>
<name>A0A381Y585_9ZZZZ</name>
<dbReference type="InterPro" id="IPR019888">
    <property type="entry name" value="Tscrpt_reg_AsnC-like"/>
</dbReference>
<reference evidence="5" key="1">
    <citation type="submission" date="2018-05" db="EMBL/GenBank/DDBJ databases">
        <authorList>
            <person name="Lanie J.A."/>
            <person name="Ng W.-L."/>
            <person name="Kazmierczak K.M."/>
            <person name="Andrzejewski T.M."/>
            <person name="Davidsen T.M."/>
            <person name="Wayne K.J."/>
            <person name="Tettelin H."/>
            <person name="Glass J.I."/>
            <person name="Rusch D."/>
            <person name="Podicherti R."/>
            <person name="Tsui H.-C.T."/>
            <person name="Winkler M.E."/>
        </authorList>
    </citation>
    <scope>NUCLEOTIDE SEQUENCE</scope>
</reference>
<accession>A0A381Y585</accession>
<dbReference type="SUPFAM" id="SSF46785">
    <property type="entry name" value="Winged helix' DNA-binding domain"/>
    <property type="match status" value="1"/>
</dbReference>
<dbReference type="InterPro" id="IPR036390">
    <property type="entry name" value="WH_DNA-bd_sf"/>
</dbReference>
<dbReference type="InterPro" id="IPR011991">
    <property type="entry name" value="ArsR-like_HTH"/>
</dbReference>
<dbReference type="InterPro" id="IPR019887">
    <property type="entry name" value="Tscrpt_reg_AsnC/Lrp_C"/>
</dbReference>
<dbReference type="PROSITE" id="PS50956">
    <property type="entry name" value="HTH_ASNC_2"/>
    <property type="match status" value="1"/>
</dbReference>
<dbReference type="GO" id="GO:0043200">
    <property type="term" value="P:response to amino acid"/>
    <property type="evidence" value="ECO:0007669"/>
    <property type="project" value="TreeGrafter"/>
</dbReference>
<dbReference type="PROSITE" id="PS00519">
    <property type="entry name" value="HTH_ASNC_1"/>
    <property type="match status" value="1"/>
</dbReference>
<dbReference type="PANTHER" id="PTHR30154:SF17">
    <property type="entry name" value="DNA-BINDING TRANSCRIPTIONAL ACTIVATOR DECR"/>
    <property type="match status" value="1"/>
</dbReference>
<evidence type="ECO:0000256" key="1">
    <source>
        <dbReference type="ARBA" id="ARBA00023015"/>
    </source>
</evidence>
<dbReference type="GO" id="GO:0043565">
    <property type="term" value="F:sequence-specific DNA binding"/>
    <property type="evidence" value="ECO:0007669"/>
    <property type="project" value="InterPro"/>
</dbReference>
<dbReference type="EMBL" id="UINC01017418">
    <property type="protein sequence ID" value="SVA72188.1"/>
    <property type="molecule type" value="Genomic_DNA"/>
</dbReference>
<keyword evidence="1" id="KW-0805">Transcription regulation</keyword>
<dbReference type="Pfam" id="PF13412">
    <property type="entry name" value="HTH_24"/>
    <property type="match status" value="1"/>
</dbReference>
<keyword evidence="2" id="KW-0238">DNA-binding</keyword>
<protein>
    <recommendedName>
        <fullName evidence="4">HTH asnC-type domain-containing protein</fullName>
    </recommendedName>
</protein>
<dbReference type="AlphaFoldDB" id="A0A381Y585"/>
<sequence>VDELDKRILISLQKDVSIPLSELSKKVGISSTPCWSRIKKLEKDGVIVSKTIEIDQEKINLPITIFLSISIQNNTEAWLKNFSEVVNKYDEIIEVHRLTGSSVDYLLKILTTSINEYDKFQQKLITEIKCTNMSSSISLKKLKKFKKLPLHHF</sequence>
<dbReference type="InterPro" id="IPR000485">
    <property type="entry name" value="AsnC-type_HTH_dom"/>
</dbReference>
<dbReference type="InterPro" id="IPR019885">
    <property type="entry name" value="Tscrpt_reg_HTH_AsnC-type_CS"/>
</dbReference>
<dbReference type="PANTHER" id="PTHR30154">
    <property type="entry name" value="LEUCINE-RESPONSIVE REGULATORY PROTEIN"/>
    <property type="match status" value="1"/>
</dbReference>
<dbReference type="SMART" id="SM00344">
    <property type="entry name" value="HTH_ASNC"/>
    <property type="match status" value="1"/>
</dbReference>
<feature type="domain" description="HTH asnC-type" evidence="4">
    <location>
        <begin position="1"/>
        <end position="62"/>
    </location>
</feature>
<dbReference type="Gene3D" id="3.30.70.920">
    <property type="match status" value="1"/>
</dbReference>
<organism evidence="5">
    <name type="scientific">marine metagenome</name>
    <dbReference type="NCBI Taxonomy" id="408172"/>
    <lineage>
        <taxon>unclassified sequences</taxon>
        <taxon>metagenomes</taxon>
        <taxon>ecological metagenomes</taxon>
    </lineage>
</organism>
<dbReference type="SUPFAM" id="SSF54909">
    <property type="entry name" value="Dimeric alpha+beta barrel"/>
    <property type="match status" value="1"/>
</dbReference>